<dbReference type="PANTHER" id="PTHR23310">
    <property type="entry name" value="ACYL-COA-BINDING PROTEIN, ACBP"/>
    <property type="match status" value="1"/>
</dbReference>
<comment type="similarity">
    <text evidence="1">Belongs to the ACBP family.</text>
</comment>
<dbReference type="Pfam" id="PF00887">
    <property type="entry name" value="ACBP"/>
    <property type="match status" value="1"/>
</dbReference>
<dbReference type="PANTHER" id="PTHR23310:SF62">
    <property type="entry name" value="ACYL-COA BINDING PROTEIN 1, ISOFORM A"/>
    <property type="match status" value="1"/>
</dbReference>
<evidence type="ECO:0000259" key="3">
    <source>
        <dbReference type="PROSITE" id="PS51228"/>
    </source>
</evidence>
<dbReference type="InterPro" id="IPR014352">
    <property type="entry name" value="FERM/acyl-CoA-bd_prot_sf"/>
</dbReference>
<dbReference type="InterPro" id="IPR000582">
    <property type="entry name" value="Acyl-CoA-binding_protein"/>
</dbReference>
<dbReference type="EMBL" id="OD016179">
    <property type="protein sequence ID" value="CAD7418206.1"/>
    <property type="molecule type" value="Genomic_DNA"/>
</dbReference>
<protein>
    <recommendedName>
        <fullName evidence="3">ACB domain-containing protein</fullName>
    </recommendedName>
</protein>
<accession>A0A7R9DP03</accession>
<evidence type="ECO:0000313" key="4">
    <source>
        <dbReference type="EMBL" id="CAD7418206.1"/>
    </source>
</evidence>
<dbReference type="AlphaFoldDB" id="A0A7R9DP03"/>
<dbReference type="PROSITE" id="PS51228">
    <property type="entry name" value="ACB_2"/>
    <property type="match status" value="1"/>
</dbReference>
<dbReference type="InterPro" id="IPR035984">
    <property type="entry name" value="Acyl-CoA-binding_sf"/>
</dbReference>
<dbReference type="PRINTS" id="PR00689">
    <property type="entry name" value="ACOABINDINGP"/>
</dbReference>
<organism evidence="4">
    <name type="scientific">Timema poppense</name>
    <name type="common">Walking stick</name>
    <dbReference type="NCBI Taxonomy" id="170557"/>
    <lineage>
        <taxon>Eukaryota</taxon>
        <taxon>Metazoa</taxon>
        <taxon>Ecdysozoa</taxon>
        <taxon>Arthropoda</taxon>
        <taxon>Hexapoda</taxon>
        <taxon>Insecta</taxon>
        <taxon>Pterygota</taxon>
        <taxon>Neoptera</taxon>
        <taxon>Polyneoptera</taxon>
        <taxon>Phasmatodea</taxon>
        <taxon>Timematodea</taxon>
        <taxon>Timematoidea</taxon>
        <taxon>Timematidae</taxon>
        <taxon>Timema</taxon>
    </lineage>
</organism>
<name>A0A7R9DP03_TIMPO</name>
<reference evidence="4" key="1">
    <citation type="submission" date="2020-11" db="EMBL/GenBank/DDBJ databases">
        <authorList>
            <person name="Tran Van P."/>
        </authorList>
    </citation>
    <scope>NUCLEOTIDE SEQUENCE</scope>
</reference>
<sequence>MFVSLLQRFNKAAEDVKNLTKRPSDGELLELYSLFKQATVGDNETPKPGLLDLKGKAKWEAWTGKKGMSQEAAKEAYIAKAEYLSKQYS</sequence>
<evidence type="ECO:0000256" key="2">
    <source>
        <dbReference type="ARBA" id="ARBA00023121"/>
    </source>
</evidence>
<dbReference type="GO" id="GO:0006631">
    <property type="term" value="P:fatty acid metabolic process"/>
    <property type="evidence" value="ECO:0007669"/>
    <property type="project" value="TreeGrafter"/>
</dbReference>
<proteinExistence type="inferred from homology"/>
<keyword evidence="2" id="KW-0446">Lipid-binding</keyword>
<evidence type="ECO:0000256" key="1">
    <source>
        <dbReference type="ARBA" id="ARBA00005567"/>
    </source>
</evidence>
<gene>
    <name evidence="4" type="ORF">TPSB3V08_LOCUS12265</name>
</gene>
<feature type="domain" description="ACB" evidence="3">
    <location>
        <begin position="5"/>
        <end position="89"/>
    </location>
</feature>
<dbReference type="Gene3D" id="1.20.80.10">
    <property type="match status" value="1"/>
</dbReference>
<dbReference type="SUPFAM" id="SSF47027">
    <property type="entry name" value="Acyl-CoA binding protein"/>
    <property type="match status" value="1"/>
</dbReference>
<dbReference type="GO" id="GO:0000062">
    <property type="term" value="F:fatty-acyl-CoA binding"/>
    <property type="evidence" value="ECO:0007669"/>
    <property type="project" value="InterPro"/>
</dbReference>